<protein>
    <recommendedName>
        <fullName evidence="1">HTH luxR-type domain-containing protein</fullName>
    </recommendedName>
</protein>
<dbReference type="PROSITE" id="PS50043">
    <property type="entry name" value="HTH_LUXR_2"/>
    <property type="match status" value="1"/>
</dbReference>
<organism evidence="2 3">
    <name type="scientific">Streptomyces smaragdinus</name>
    <dbReference type="NCBI Taxonomy" id="2585196"/>
    <lineage>
        <taxon>Bacteria</taxon>
        <taxon>Bacillati</taxon>
        <taxon>Actinomycetota</taxon>
        <taxon>Actinomycetes</taxon>
        <taxon>Kitasatosporales</taxon>
        <taxon>Streptomycetaceae</taxon>
        <taxon>Streptomyces</taxon>
    </lineage>
</organism>
<dbReference type="RefSeq" id="WP_153452632.1">
    <property type="nucleotide sequence ID" value="NZ_WEGJ01000010.1"/>
</dbReference>
<dbReference type="InterPro" id="IPR016032">
    <property type="entry name" value="Sig_transdc_resp-reg_C-effctor"/>
</dbReference>
<dbReference type="Gene3D" id="1.10.10.10">
    <property type="entry name" value="Winged helix-like DNA-binding domain superfamily/Winged helix DNA-binding domain"/>
    <property type="match status" value="1"/>
</dbReference>
<dbReference type="SMART" id="SM00421">
    <property type="entry name" value="HTH_LUXR"/>
    <property type="match status" value="1"/>
</dbReference>
<name>A0A7K0CHR8_9ACTN</name>
<keyword evidence="3" id="KW-1185">Reference proteome</keyword>
<sequence length="332" mass="35972">MTDTGDVTMELYRELRFGETAEPARAAAAVGLDGAEAAAHRAELVRLGLIDGDGAVVGPEVALRRLIRREGEAVRERARESARVHAAVEALAERYLDSRVTAPAEERVAVETVTERKRFTRVLADLNAGLTVSEDSMHHLEFGSPLDEGLRRDAAAVERGVRVRCLYSRRLLRVPHMAALFERQTEVGVEVRTAPAVPITMIVVDGHTAMLPLDPARPRDGLVVARAPVLVRSYAALYEYCWMTAAPYVPGCAAQATARLTEEHRTALRMLAGGAKDERIARALGVSPRTVSRILAELMQELGASSRFEAGVRAARLGLLDPDQDLDAGDGG</sequence>
<reference evidence="2 3" key="1">
    <citation type="submission" date="2019-10" db="EMBL/GenBank/DDBJ databases">
        <title>Streptomyces smaragdinus sp. nov. and Streptomyces fabii sp. nov., isolated from the gut of fungus growing-termite Macrotermes natalensis.</title>
        <authorList>
            <person name="Schwitalla J."/>
            <person name="Benndorf R."/>
            <person name="Martin K."/>
            <person name="De Beer W."/>
            <person name="Kaster A.-K."/>
            <person name="Vollmers J."/>
            <person name="Poulsen M."/>
            <person name="Beemelmanns C."/>
        </authorList>
    </citation>
    <scope>NUCLEOTIDE SEQUENCE [LARGE SCALE GENOMIC DNA]</scope>
    <source>
        <strain evidence="2 3">RB5</strain>
    </source>
</reference>
<accession>A0A7K0CHR8</accession>
<dbReference type="InterPro" id="IPR000792">
    <property type="entry name" value="Tscrpt_reg_LuxR_C"/>
</dbReference>
<dbReference type="InterPro" id="IPR036388">
    <property type="entry name" value="WH-like_DNA-bd_sf"/>
</dbReference>
<evidence type="ECO:0000259" key="1">
    <source>
        <dbReference type="PROSITE" id="PS50043"/>
    </source>
</evidence>
<dbReference type="GO" id="GO:0006355">
    <property type="term" value="P:regulation of DNA-templated transcription"/>
    <property type="evidence" value="ECO:0007669"/>
    <property type="project" value="InterPro"/>
</dbReference>
<dbReference type="Pfam" id="PF00196">
    <property type="entry name" value="GerE"/>
    <property type="match status" value="1"/>
</dbReference>
<gene>
    <name evidence="2" type="ORF">SRB5_31750</name>
</gene>
<dbReference type="InterPro" id="IPR051797">
    <property type="entry name" value="TrmB-like"/>
</dbReference>
<comment type="caution">
    <text evidence="2">The sequence shown here is derived from an EMBL/GenBank/DDBJ whole genome shotgun (WGS) entry which is preliminary data.</text>
</comment>
<evidence type="ECO:0000313" key="2">
    <source>
        <dbReference type="EMBL" id="MQY13035.1"/>
    </source>
</evidence>
<dbReference type="GO" id="GO:0003677">
    <property type="term" value="F:DNA binding"/>
    <property type="evidence" value="ECO:0007669"/>
    <property type="project" value="InterPro"/>
</dbReference>
<proteinExistence type="predicted"/>
<dbReference type="PANTHER" id="PTHR34293:SF1">
    <property type="entry name" value="HTH-TYPE TRANSCRIPTIONAL REGULATOR TRMBL2"/>
    <property type="match status" value="1"/>
</dbReference>
<dbReference type="CDD" id="cd06170">
    <property type="entry name" value="LuxR_C_like"/>
    <property type="match status" value="1"/>
</dbReference>
<dbReference type="SUPFAM" id="SSF46894">
    <property type="entry name" value="C-terminal effector domain of the bipartite response regulators"/>
    <property type="match status" value="1"/>
</dbReference>
<dbReference type="EMBL" id="WEGJ01000010">
    <property type="protein sequence ID" value="MQY13035.1"/>
    <property type="molecule type" value="Genomic_DNA"/>
</dbReference>
<dbReference type="AlphaFoldDB" id="A0A7K0CHR8"/>
<dbReference type="OrthoDB" id="4266042at2"/>
<feature type="domain" description="HTH luxR-type" evidence="1">
    <location>
        <begin position="253"/>
        <end position="318"/>
    </location>
</feature>
<dbReference type="Proteomes" id="UP000466345">
    <property type="component" value="Unassembled WGS sequence"/>
</dbReference>
<dbReference type="PANTHER" id="PTHR34293">
    <property type="entry name" value="HTH-TYPE TRANSCRIPTIONAL REGULATOR TRMBL2"/>
    <property type="match status" value="1"/>
</dbReference>
<evidence type="ECO:0000313" key="3">
    <source>
        <dbReference type="Proteomes" id="UP000466345"/>
    </source>
</evidence>